<gene>
    <name evidence="1" type="ORF">HKW67_19895</name>
</gene>
<dbReference type="EMBL" id="CP053085">
    <property type="protein sequence ID" value="QJR37618.1"/>
    <property type="molecule type" value="Genomic_DNA"/>
</dbReference>
<dbReference type="KEGG" id="ggr:HKW67_19895"/>
<accession>A0A6M4IU09</accession>
<dbReference type="RefSeq" id="WP_171227053.1">
    <property type="nucleotide sequence ID" value="NZ_CP053085.1"/>
</dbReference>
<name>A0A6M4IU09_9BACT</name>
<proteinExistence type="predicted"/>
<evidence type="ECO:0000313" key="1">
    <source>
        <dbReference type="EMBL" id="QJR37618.1"/>
    </source>
</evidence>
<protein>
    <submittedName>
        <fullName evidence="1">Uncharacterized protein</fullName>
    </submittedName>
</protein>
<sequence length="271" mass="28246">MIVASLGTLTACRDVPGTNATATANAGADVPVTVRAGAIVAPDSVRPGWARVRVNETDGEHIVVVFRLPASTTAADVPTFVAALDTAPATPRPGVALGGPEVGSRGDVIVHLTPGVYVLACVRRGDDGHRHAYGGESRIMHVRAGQAADSMMAAPPPSTQTVRLIDFAFVGPDHWAPGVQLLRIENTGPQDHQIRLARVRDGASVQAWMAADDPDTVATTIAGMARVGAGEVAYLPIDLIPGTYIAYCLVADAATKRPHVELGMLRTIHVP</sequence>
<dbReference type="Proteomes" id="UP000500938">
    <property type="component" value="Chromosome"/>
</dbReference>
<organism evidence="1 2">
    <name type="scientific">Gemmatimonas groenlandica</name>
    <dbReference type="NCBI Taxonomy" id="2732249"/>
    <lineage>
        <taxon>Bacteria</taxon>
        <taxon>Pseudomonadati</taxon>
        <taxon>Gemmatimonadota</taxon>
        <taxon>Gemmatimonadia</taxon>
        <taxon>Gemmatimonadales</taxon>
        <taxon>Gemmatimonadaceae</taxon>
        <taxon>Gemmatimonas</taxon>
    </lineage>
</organism>
<keyword evidence="2" id="KW-1185">Reference proteome</keyword>
<evidence type="ECO:0000313" key="2">
    <source>
        <dbReference type="Proteomes" id="UP000500938"/>
    </source>
</evidence>
<reference evidence="1 2" key="1">
    <citation type="submission" date="2020-05" db="EMBL/GenBank/DDBJ databases">
        <title>Complete genome sequence of Gemmatimonas greenlandica TET16.</title>
        <authorList>
            <person name="Zeng Y."/>
        </authorList>
    </citation>
    <scope>NUCLEOTIDE SEQUENCE [LARGE SCALE GENOMIC DNA]</scope>
    <source>
        <strain evidence="1 2">TET16</strain>
    </source>
</reference>
<dbReference type="AlphaFoldDB" id="A0A6M4IU09"/>